<evidence type="ECO:0000313" key="3">
    <source>
        <dbReference type="Proteomes" id="UP000053875"/>
    </source>
</evidence>
<keyword evidence="3" id="KW-1185">Reference proteome</keyword>
<feature type="region of interest" description="Disordered" evidence="1">
    <location>
        <begin position="1"/>
        <end position="63"/>
    </location>
</feature>
<accession>A0A093H7N1</accession>
<name>A0A093H7N1_DRYPU</name>
<sequence length="114" mass="12015">RVAHRAEPVEADECHEGDGAVGRQVVGSPCQAASGLGEQPVPPSQAGGDPEGQGEVEEDVGQREVDEVDADGLLHLAVLQEDQQGHQVARQPHTQHQAVDGGHQHELHRVVGHA</sequence>
<reference evidence="2 3" key="1">
    <citation type="submission" date="2014-04" db="EMBL/GenBank/DDBJ databases">
        <title>Genome evolution of avian class.</title>
        <authorList>
            <person name="Zhang G."/>
            <person name="Li C."/>
        </authorList>
    </citation>
    <scope>NUCLEOTIDE SEQUENCE [LARGE SCALE GENOMIC DNA]</scope>
    <source>
        <strain evidence="2">BGI_N307</strain>
    </source>
</reference>
<feature type="compositionally biased region" description="Basic and acidic residues" evidence="1">
    <location>
        <begin position="1"/>
        <end position="18"/>
    </location>
</feature>
<gene>
    <name evidence="2" type="ORF">N307_14625</name>
</gene>
<dbReference type="AlphaFoldDB" id="A0A093H7N1"/>
<evidence type="ECO:0000313" key="2">
    <source>
        <dbReference type="EMBL" id="KFV75042.1"/>
    </source>
</evidence>
<dbReference type="Proteomes" id="UP000053875">
    <property type="component" value="Unassembled WGS sequence"/>
</dbReference>
<proteinExistence type="predicted"/>
<feature type="non-terminal residue" evidence="2">
    <location>
        <position position="1"/>
    </location>
</feature>
<dbReference type="EMBL" id="KL217235">
    <property type="protein sequence ID" value="KFV75042.1"/>
    <property type="molecule type" value="Genomic_DNA"/>
</dbReference>
<evidence type="ECO:0000256" key="1">
    <source>
        <dbReference type="SAM" id="MobiDB-lite"/>
    </source>
</evidence>
<organism evidence="2 3">
    <name type="scientific">Dryobates pubescens</name>
    <name type="common">Downy woodpecker</name>
    <name type="synonym">Picoides pubescens</name>
    <dbReference type="NCBI Taxonomy" id="118200"/>
    <lineage>
        <taxon>Eukaryota</taxon>
        <taxon>Metazoa</taxon>
        <taxon>Chordata</taxon>
        <taxon>Craniata</taxon>
        <taxon>Vertebrata</taxon>
        <taxon>Euteleostomi</taxon>
        <taxon>Archelosauria</taxon>
        <taxon>Archosauria</taxon>
        <taxon>Dinosauria</taxon>
        <taxon>Saurischia</taxon>
        <taxon>Theropoda</taxon>
        <taxon>Coelurosauria</taxon>
        <taxon>Aves</taxon>
        <taxon>Neognathae</taxon>
        <taxon>Neoaves</taxon>
        <taxon>Telluraves</taxon>
        <taxon>Coraciimorphae</taxon>
        <taxon>Piciformes</taxon>
        <taxon>Picidae</taxon>
        <taxon>Dryobates</taxon>
    </lineage>
</organism>
<feature type="non-terminal residue" evidence="2">
    <location>
        <position position="114"/>
    </location>
</feature>
<protein>
    <submittedName>
        <fullName evidence="2">Uncharacterized protein</fullName>
    </submittedName>
</protein>